<dbReference type="GO" id="GO:0005525">
    <property type="term" value="F:GTP binding"/>
    <property type="evidence" value="ECO:0007669"/>
    <property type="project" value="InterPro"/>
</dbReference>
<dbReference type="PRINTS" id="PR00195">
    <property type="entry name" value="DYNAMIN"/>
</dbReference>
<dbReference type="GO" id="GO:0016559">
    <property type="term" value="P:peroxisome fission"/>
    <property type="evidence" value="ECO:0007669"/>
    <property type="project" value="TreeGrafter"/>
</dbReference>
<dbReference type="GO" id="GO:0005739">
    <property type="term" value="C:mitochondrion"/>
    <property type="evidence" value="ECO:0007669"/>
    <property type="project" value="TreeGrafter"/>
</dbReference>
<dbReference type="Gene3D" id="3.40.50.300">
    <property type="entry name" value="P-loop containing nucleotide triphosphate hydrolases"/>
    <property type="match status" value="1"/>
</dbReference>
<gene>
    <name evidence="5" type="ORF">NA56DRAFT_745199</name>
</gene>
<dbReference type="CDD" id="cd08771">
    <property type="entry name" value="DLP_1"/>
    <property type="match status" value="1"/>
</dbReference>
<dbReference type="STRING" id="1745343.A0A2J6QGN3"/>
<keyword evidence="2" id="KW-0342">GTP-binding</keyword>
<evidence type="ECO:0000256" key="1">
    <source>
        <dbReference type="ARBA" id="ARBA00022741"/>
    </source>
</evidence>
<proteinExistence type="predicted"/>
<dbReference type="InterPro" id="IPR000375">
    <property type="entry name" value="Dynamin_stalk"/>
</dbReference>
<dbReference type="GO" id="GO:0006897">
    <property type="term" value="P:endocytosis"/>
    <property type="evidence" value="ECO:0007669"/>
    <property type="project" value="TreeGrafter"/>
</dbReference>
<dbReference type="GO" id="GO:0000266">
    <property type="term" value="P:mitochondrial fission"/>
    <property type="evidence" value="ECO:0007669"/>
    <property type="project" value="TreeGrafter"/>
</dbReference>
<dbReference type="SMART" id="SM00053">
    <property type="entry name" value="DYNc"/>
    <property type="match status" value="1"/>
</dbReference>
<dbReference type="InterPro" id="IPR020850">
    <property type="entry name" value="GED_dom"/>
</dbReference>
<dbReference type="OrthoDB" id="415706at2759"/>
<dbReference type="EMBL" id="KZ613470">
    <property type="protein sequence ID" value="PMD25410.1"/>
    <property type="molecule type" value="Genomic_DNA"/>
</dbReference>
<dbReference type="GO" id="GO:0005874">
    <property type="term" value="C:microtubule"/>
    <property type="evidence" value="ECO:0007669"/>
    <property type="project" value="TreeGrafter"/>
</dbReference>
<evidence type="ECO:0000313" key="5">
    <source>
        <dbReference type="EMBL" id="PMD25410.1"/>
    </source>
</evidence>
<reference evidence="5 6" key="1">
    <citation type="submission" date="2016-05" db="EMBL/GenBank/DDBJ databases">
        <title>A degradative enzymes factory behind the ericoid mycorrhizal symbiosis.</title>
        <authorList>
            <consortium name="DOE Joint Genome Institute"/>
            <person name="Martino E."/>
            <person name="Morin E."/>
            <person name="Grelet G."/>
            <person name="Kuo A."/>
            <person name="Kohler A."/>
            <person name="Daghino S."/>
            <person name="Barry K."/>
            <person name="Choi C."/>
            <person name="Cichocki N."/>
            <person name="Clum A."/>
            <person name="Copeland A."/>
            <person name="Hainaut M."/>
            <person name="Haridas S."/>
            <person name="Labutti K."/>
            <person name="Lindquist E."/>
            <person name="Lipzen A."/>
            <person name="Khouja H.-R."/>
            <person name="Murat C."/>
            <person name="Ohm R."/>
            <person name="Olson A."/>
            <person name="Spatafora J."/>
            <person name="Veneault-Fourrey C."/>
            <person name="Henrissat B."/>
            <person name="Grigoriev I."/>
            <person name="Martin F."/>
            <person name="Perotto S."/>
        </authorList>
    </citation>
    <scope>NUCLEOTIDE SEQUENCE [LARGE SCALE GENOMIC DNA]</scope>
    <source>
        <strain evidence="5 6">UAMH 7357</strain>
    </source>
</reference>
<dbReference type="SUPFAM" id="SSF52540">
    <property type="entry name" value="P-loop containing nucleoside triphosphate hydrolases"/>
    <property type="match status" value="1"/>
</dbReference>
<protein>
    <submittedName>
        <fullName evidence="5">Interferon-induced GTP-binding protein Mx</fullName>
    </submittedName>
</protein>
<organism evidence="5 6">
    <name type="scientific">Hyaloscypha hepaticicola</name>
    <dbReference type="NCBI Taxonomy" id="2082293"/>
    <lineage>
        <taxon>Eukaryota</taxon>
        <taxon>Fungi</taxon>
        <taxon>Dikarya</taxon>
        <taxon>Ascomycota</taxon>
        <taxon>Pezizomycotina</taxon>
        <taxon>Leotiomycetes</taxon>
        <taxon>Helotiales</taxon>
        <taxon>Hyaloscyphaceae</taxon>
        <taxon>Hyaloscypha</taxon>
    </lineage>
</organism>
<accession>A0A2J6QGN3</accession>
<dbReference type="PROSITE" id="PS51718">
    <property type="entry name" value="G_DYNAMIN_2"/>
    <property type="match status" value="1"/>
</dbReference>
<dbReference type="PROSITE" id="PS51388">
    <property type="entry name" value="GED"/>
    <property type="match status" value="1"/>
</dbReference>
<dbReference type="InterPro" id="IPR045063">
    <property type="entry name" value="Dynamin_N"/>
</dbReference>
<dbReference type="GO" id="GO:0003924">
    <property type="term" value="F:GTPase activity"/>
    <property type="evidence" value="ECO:0007669"/>
    <property type="project" value="InterPro"/>
</dbReference>
<evidence type="ECO:0000313" key="6">
    <source>
        <dbReference type="Proteomes" id="UP000235672"/>
    </source>
</evidence>
<dbReference type="PANTHER" id="PTHR11566">
    <property type="entry name" value="DYNAMIN"/>
    <property type="match status" value="1"/>
</dbReference>
<dbReference type="GO" id="GO:0048312">
    <property type="term" value="P:intracellular distribution of mitochondria"/>
    <property type="evidence" value="ECO:0007669"/>
    <property type="project" value="TreeGrafter"/>
</dbReference>
<dbReference type="Pfam" id="PF01031">
    <property type="entry name" value="Dynamin_M"/>
    <property type="match status" value="1"/>
</dbReference>
<dbReference type="PANTHER" id="PTHR11566:SF66">
    <property type="entry name" value="INTERFERON-INDUCED GTP-BINDING PROTEIN MX"/>
    <property type="match status" value="1"/>
</dbReference>
<dbReference type="GO" id="GO:0016020">
    <property type="term" value="C:membrane"/>
    <property type="evidence" value="ECO:0007669"/>
    <property type="project" value="TreeGrafter"/>
</dbReference>
<dbReference type="InterPro" id="IPR030381">
    <property type="entry name" value="G_DYNAMIN_dom"/>
</dbReference>
<dbReference type="InterPro" id="IPR001401">
    <property type="entry name" value="Dynamin_GTPase"/>
</dbReference>
<keyword evidence="6" id="KW-1185">Reference proteome</keyword>
<sequence length="775" mass="87287">MPPQLQNLGQATMSNAVITPAEVEQKVVETAKQGGGGAVDLNTTSSLEDLQTDEQRRILDTVAQVRKCGLESILSLPQLVVCGDQSAGKSSVLEALTEIPFPRSDNLCTRFATEIILRRAPSDSLTIKVIPDEQRPVREQINIKAFEESITDFEGLPRIMGLAMKVMGMDQESESVTPLGAFARDVLSITIEGPSRPQLTLVDIPGLIANATKGVTEADVKMVTEITDHYISQPRTICLAVISATNDHANQPILTRVRKYDPEGDRTLGIITKPDRLPAGSGSEKAFISLARNEDVFFKLGWHVLKNRKFEEQDCSLIERNIAESTFFRTSNFKVLPKESIGIDALRSRLSVLLFEHVKQELPKLRQDLENALTDANSQLDLMGSRRSTPADCKAYLTQLSLGIYEVSKAAVDGHYEGEYFHKEIANEAFKDEAPVSISRIRAVVQNLNTDFSETFRKVAHKYHIDLDKDGLSPYDPKCAEGLGGRFEKDKIAPIQWRKELALKWVANVLARTRGRELVGNYNPLLVGELFWEQSSKWEDLAIDHIERVADQCSKFLKTLLHDKCPKDVESRLWDSKIHDALKERSRLASEELKKIMEDVKAYPINYNHYYTDTIKRRRQSRQLAMIKDVAEKVNGTTILPDQENYEDQEYDEEPDAAQSFDVEQFVKILAERNDNDMETFSCEEALDCLFAIYKVSQKTFIANITTQVIERHIVRGLENIFSPVVVNAMSDVEVETIAAEPLSAKRQREFLEERIKKLQNGHEIFRSVMGGGGK</sequence>
<dbReference type="InterPro" id="IPR022812">
    <property type="entry name" value="Dynamin"/>
</dbReference>
<dbReference type="FunFam" id="3.40.50.300:FF:001425">
    <property type="entry name" value="Dynamin GTPase, putative"/>
    <property type="match status" value="1"/>
</dbReference>
<keyword evidence="1" id="KW-0547">Nucleotide-binding</keyword>
<name>A0A2J6QGN3_9HELO</name>
<evidence type="ECO:0000259" key="4">
    <source>
        <dbReference type="PROSITE" id="PS51718"/>
    </source>
</evidence>
<dbReference type="InterPro" id="IPR027417">
    <property type="entry name" value="P-loop_NTPase"/>
</dbReference>
<dbReference type="Pfam" id="PF00350">
    <property type="entry name" value="Dynamin_N"/>
    <property type="match status" value="1"/>
</dbReference>
<evidence type="ECO:0000259" key="3">
    <source>
        <dbReference type="PROSITE" id="PS51388"/>
    </source>
</evidence>
<feature type="domain" description="GED" evidence="3">
    <location>
        <begin position="683"/>
        <end position="774"/>
    </location>
</feature>
<dbReference type="Gene3D" id="1.20.120.1240">
    <property type="entry name" value="Dynamin, middle domain"/>
    <property type="match status" value="1"/>
</dbReference>
<feature type="domain" description="Dynamin-type G" evidence="4">
    <location>
        <begin position="73"/>
        <end position="363"/>
    </location>
</feature>
<evidence type="ECO:0000256" key="2">
    <source>
        <dbReference type="ARBA" id="ARBA00023134"/>
    </source>
</evidence>
<dbReference type="Proteomes" id="UP000235672">
    <property type="component" value="Unassembled WGS sequence"/>
</dbReference>
<dbReference type="AlphaFoldDB" id="A0A2J6QGN3"/>
<dbReference type="GO" id="GO:0008017">
    <property type="term" value="F:microtubule binding"/>
    <property type="evidence" value="ECO:0007669"/>
    <property type="project" value="TreeGrafter"/>
</dbReference>